<dbReference type="GO" id="GO:0003964">
    <property type="term" value="F:RNA-directed DNA polymerase activity"/>
    <property type="evidence" value="ECO:0007669"/>
    <property type="project" value="UniProtKB-KW"/>
</dbReference>
<dbReference type="EMBL" id="FWEV01000044">
    <property type="protein sequence ID" value="SLM28487.1"/>
    <property type="molecule type" value="Genomic_DNA"/>
</dbReference>
<evidence type="ECO:0000313" key="4">
    <source>
        <dbReference type="Proteomes" id="UP000191931"/>
    </source>
</evidence>
<keyword evidence="3" id="KW-0808">Transferase</keyword>
<dbReference type="InterPro" id="IPR051083">
    <property type="entry name" value="GrpII_Intron_Splice-Mob/Def"/>
</dbReference>
<dbReference type="SUPFAM" id="SSF56672">
    <property type="entry name" value="DNA/RNA polymerases"/>
    <property type="match status" value="1"/>
</dbReference>
<dbReference type="Pfam" id="PF13655">
    <property type="entry name" value="RVT_N"/>
    <property type="match status" value="1"/>
</dbReference>
<evidence type="ECO:0000259" key="2">
    <source>
        <dbReference type="Pfam" id="PF13655"/>
    </source>
</evidence>
<dbReference type="EC" id="2.7.7.49" evidence="3"/>
<evidence type="ECO:0000256" key="1">
    <source>
        <dbReference type="ARBA" id="ARBA00034120"/>
    </source>
</evidence>
<dbReference type="STRING" id="1246637.MTBBW1_1380034"/>
<proteinExistence type="inferred from homology"/>
<keyword evidence="3" id="KW-0695">RNA-directed DNA polymerase</keyword>
<protein>
    <submittedName>
        <fullName evidence="3">RNA-directed DNA polymerase</fullName>
        <ecNumber evidence="3">2.7.7.49</ecNumber>
    </submittedName>
</protein>
<gene>
    <name evidence="3" type="ORF">MTBBW1_1380034</name>
</gene>
<dbReference type="PANTHER" id="PTHR34047">
    <property type="entry name" value="NUCLEAR INTRON MATURASE 1, MITOCHONDRIAL-RELATED"/>
    <property type="match status" value="1"/>
</dbReference>
<evidence type="ECO:0000313" key="3">
    <source>
        <dbReference type="EMBL" id="SLM28487.1"/>
    </source>
</evidence>
<dbReference type="PANTHER" id="PTHR34047:SF10">
    <property type="entry name" value="GROUP II INTRON-ASSOCIATED OPEN READING FRAME"/>
    <property type="match status" value="1"/>
</dbReference>
<sequence>MGTAMKAVGASLSNSMEIEWHTINWNCAHRNVRRLQVRIVKAFKEGKHRLVRALQYILTCSLGGRALAVRRITENKGKRTAGIDGELWNTPKQKTEAVQELRKKGYKVNPLRRIYIPKSNGKRRPLGIPTMKDRAMQALWKLAVDPIAEMEADPNSYGFRECRSTADAMEQCFICLGRTTSAQ</sequence>
<comment type="similarity">
    <text evidence="1">Belongs to the bacterial reverse transcriptase family.</text>
</comment>
<reference evidence="3 4" key="1">
    <citation type="submission" date="2017-03" db="EMBL/GenBank/DDBJ databases">
        <authorList>
            <person name="Afonso C.L."/>
            <person name="Miller P.J."/>
            <person name="Scott M.A."/>
            <person name="Spackman E."/>
            <person name="Goraichik I."/>
            <person name="Dimitrov K.M."/>
            <person name="Suarez D.L."/>
            <person name="Swayne D.E."/>
        </authorList>
    </citation>
    <scope>NUCLEOTIDE SEQUENCE [LARGE SCALE GENOMIC DNA]</scope>
    <source>
        <strain evidence="3">PRJEB14757</strain>
    </source>
</reference>
<dbReference type="InterPro" id="IPR043502">
    <property type="entry name" value="DNA/RNA_pol_sf"/>
</dbReference>
<dbReference type="RefSeq" id="WP_245809429.1">
    <property type="nucleotide sequence ID" value="NZ_LT828549.1"/>
</dbReference>
<dbReference type="Proteomes" id="UP000191931">
    <property type="component" value="Unassembled WGS sequence"/>
</dbReference>
<name>A0A1W1H7P0_9BACT</name>
<keyword evidence="3" id="KW-0548">Nucleotidyltransferase</keyword>
<dbReference type="AlphaFoldDB" id="A0A1W1H7P0"/>
<feature type="domain" description="Reverse transcriptase N-terminal" evidence="2">
    <location>
        <begin position="20"/>
        <end position="101"/>
    </location>
</feature>
<keyword evidence="4" id="KW-1185">Reference proteome</keyword>
<accession>A0A1W1H7P0</accession>
<organism evidence="3 4">
    <name type="scientific">Desulfamplus magnetovallimortis</name>
    <dbReference type="NCBI Taxonomy" id="1246637"/>
    <lineage>
        <taxon>Bacteria</taxon>
        <taxon>Pseudomonadati</taxon>
        <taxon>Thermodesulfobacteriota</taxon>
        <taxon>Desulfobacteria</taxon>
        <taxon>Desulfobacterales</taxon>
        <taxon>Desulfobacteraceae</taxon>
        <taxon>Desulfamplus</taxon>
    </lineage>
</organism>
<dbReference type="InterPro" id="IPR025960">
    <property type="entry name" value="RVT_N"/>
</dbReference>